<dbReference type="SUPFAM" id="SSF55326">
    <property type="entry name" value="PurM N-terminal domain-like"/>
    <property type="match status" value="1"/>
</dbReference>
<dbReference type="InterPro" id="IPR013815">
    <property type="entry name" value="ATP_grasp_subdomain_1"/>
</dbReference>
<keyword evidence="14 16" id="KW-0511">Multifunctional enzyme</keyword>
<protein>
    <recommendedName>
        <fullName evidence="16">Trifunctional purine biosynthetic protein adenosine-3</fullName>
    </recommendedName>
    <domain>
        <recommendedName>
            <fullName evidence="16">Phosphoribosylamine--glycine ligase</fullName>
            <ecNumber evidence="16">6.3.4.13</ecNumber>
        </recommendedName>
        <alternativeName>
            <fullName evidence="16">Glycinamide ribonucleotide synthetase</fullName>
            <shortName evidence="16">GARS</shortName>
        </alternativeName>
        <alternativeName>
            <fullName evidence="16">Phosphoribosylglycinamide synthetase</fullName>
        </alternativeName>
    </domain>
    <domain>
        <recommendedName>
            <fullName evidence="16">Phosphoribosylformylglycinamidine cyclo-ligase</fullName>
            <ecNumber evidence="16">6.3.3.1</ecNumber>
        </recommendedName>
        <alternativeName>
            <fullName evidence="16">AIR synthase</fullName>
            <shortName evidence="16">AIRS</shortName>
        </alternativeName>
        <alternativeName>
            <fullName evidence="16">Phosphoribosyl-aminoimidazole synthetase</fullName>
        </alternativeName>
    </domain>
    <domain>
        <recommendedName>
            <fullName evidence="16">Phosphoribosylglycinamide formyltransferase</fullName>
            <ecNumber evidence="16">2.1.2.2</ecNumber>
        </recommendedName>
        <alternativeName>
            <fullName evidence="16">5'-phosphoribosylglycinamide transformylase</fullName>
        </alternativeName>
        <alternativeName>
            <fullName evidence="16">GAR transformylase</fullName>
            <shortName evidence="16">GART</shortName>
        </alternativeName>
    </domain>
</protein>
<dbReference type="EC" id="6.3.4.13" evidence="16"/>
<dbReference type="AlphaFoldDB" id="A0AAD9NAX2"/>
<evidence type="ECO:0000256" key="1">
    <source>
        <dbReference type="ARBA" id="ARBA00004686"/>
    </source>
</evidence>
<reference evidence="18" key="1">
    <citation type="journal article" date="2023" name="Mol. Biol. Evol.">
        <title>Third-Generation Sequencing Reveals the Adaptive Role of the Epigenome in Three Deep-Sea Polychaetes.</title>
        <authorList>
            <person name="Perez M."/>
            <person name="Aroh O."/>
            <person name="Sun Y."/>
            <person name="Lan Y."/>
            <person name="Juniper S.K."/>
            <person name="Young C.R."/>
            <person name="Angers B."/>
            <person name="Qian P.Y."/>
        </authorList>
    </citation>
    <scope>NUCLEOTIDE SEQUENCE</scope>
    <source>
        <strain evidence="18">P08H-3</strain>
    </source>
</reference>
<dbReference type="FunFam" id="3.30.1490.20:FF:000006">
    <property type="entry name" value="phosphoribosylamine--glycine ligase, chloroplastic-like"/>
    <property type="match status" value="1"/>
</dbReference>
<dbReference type="SUPFAM" id="SSF51246">
    <property type="entry name" value="Rudiment single hybrid motif"/>
    <property type="match status" value="1"/>
</dbReference>
<evidence type="ECO:0000259" key="17">
    <source>
        <dbReference type="PROSITE" id="PS50975"/>
    </source>
</evidence>
<evidence type="ECO:0000256" key="6">
    <source>
        <dbReference type="ARBA" id="ARBA00008696"/>
    </source>
</evidence>
<evidence type="ECO:0000256" key="12">
    <source>
        <dbReference type="ARBA" id="ARBA00022840"/>
    </source>
</evidence>
<dbReference type="EC" id="2.1.2.2" evidence="16"/>
<evidence type="ECO:0000256" key="3">
    <source>
        <dbReference type="ARBA" id="ARBA00005174"/>
    </source>
</evidence>
<keyword evidence="12 15" id="KW-0067">ATP-binding</keyword>
<dbReference type="NCBIfam" id="TIGR00877">
    <property type="entry name" value="purD"/>
    <property type="match status" value="1"/>
</dbReference>
<dbReference type="NCBIfam" id="TIGR00639">
    <property type="entry name" value="PurN"/>
    <property type="match status" value="1"/>
</dbReference>
<dbReference type="Gene3D" id="3.90.600.10">
    <property type="entry name" value="Phosphoribosylglycinamide synthetase, C-terminal domain"/>
    <property type="match status" value="1"/>
</dbReference>
<dbReference type="InterPro" id="IPR001555">
    <property type="entry name" value="GART_AS"/>
</dbReference>
<dbReference type="CDD" id="cd02196">
    <property type="entry name" value="PurM"/>
    <property type="match status" value="1"/>
</dbReference>
<comment type="similarity">
    <text evidence="5 16">In the C-terminal section; belongs to the GART family.</text>
</comment>
<dbReference type="InterPro" id="IPR011054">
    <property type="entry name" value="Rudment_hybrid_motif"/>
</dbReference>
<comment type="pathway">
    <text evidence="3 16">Purine metabolism; IMP biosynthesis via de novo pathway; N(1)-(5-phospho-D-ribosyl)glycinamide from 5-phospho-alpha-D-ribose 1-diphosphate: step 2/2.</text>
</comment>
<dbReference type="HAMAP" id="MF_00741">
    <property type="entry name" value="AIRS"/>
    <property type="match status" value="1"/>
</dbReference>
<dbReference type="PROSITE" id="PS50975">
    <property type="entry name" value="ATP_GRASP"/>
    <property type="match status" value="1"/>
</dbReference>
<keyword evidence="19" id="KW-1185">Reference proteome</keyword>
<dbReference type="SMART" id="SM01210">
    <property type="entry name" value="GARS_C"/>
    <property type="match status" value="1"/>
</dbReference>
<dbReference type="EC" id="6.3.3.1" evidence="16"/>
<dbReference type="GO" id="GO:0005829">
    <property type="term" value="C:cytosol"/>
    <property type="evidence" value="ECO:0007669"/>
    <property type="project" value="TreeGrafter"/>
</dbReference>
<evidence type="ECO:0000256" key="13">
    <source>
        <dbReference type="ARBA" id="ARBA00023211"/>
    </source>
</evidence>
<dbReference type="PANTHER" id="PTHR10520">
    <property type="entry name" value="TRIFUNCTIONAL PURINE BIOSYNTHETIC PROTEIN ADENOSINE-3-RELATED"/>
    <property type="match status" value="1"/>
</dbReference>
<proteinExistence type="inferred from homology"/>
<dbReference type="Gene3D" id="3.30.1490.20">
    <property type="entry name" value="ATP-grasp fold, A domain"/>
    <property type="match status" value="1"/>
</dbReference>
<organism evidence="18 19">
    <name type="scientific">Paralvinella palmiformis</name>
    <dbReference type="NCBI Taxonomy" id="53620"/>
    <lineage>
        <taxon>Eukaryota</taxon>
        <taxon>Metazoa</taxon>
        <taxon>Spiralia</taxon>
        <taxon>Lophotrochozoa</taxon>
        <taxon>Annelida</taxon>
        <taxon>Polychaeta</taxon>
        <taxon>Sedentaria</taxon>
        <taxon>Canalipalpata</taxon>
        <taxon>Terebellida</taxon>
        <taxon>Terebelliformia</taxon>
        <taxon>Alvinellidae</taxon>
        <taxon>Paralvinella</taxon>
    </lineage>
</organism>
<dbReference type="FunFam" id="3.90.650.10:FF:000019">
    <property type="entry name" value="Trifunctional purine biosynthetic protein adenosine-3"/>
    <property type="match status" value="1"/>
</dbReference>
<comment type="pathway">
    <text evidence="1 16">Purine metabolism; IMP biosynthesis via de novo pathway; 5-amino-1-(5-phospho-D-ribosyl)imidazole from N(2)-formyl-N(1)-(5-phospho-D-ribosyl)glycinamide: step 2/2.</text>
</comment>
<dbReference type="Gene3D" id="3.30.1330.10">
    <property type="entry name" value="PurM-like, N-terminal domain"/>
    <property type="match status" value="1"/>
</dbReference>
<dbReference type="Gene3D" id="3.30.470.20">
    <property type="entry name" value="ATP-grasp fold, B domain"/>
    <property type="match status" value="1"/>
</dbReference>
<dbReference type="InterPro" id="IPR011761">
    <property type="entry name" value="ATP-grasp"/>
</dbReference>
<accession>A0AAD9NAX2</accession>
<dbReference type="Gene3D" id="3.90.650.10">
    <property type="entry name" value="PurM-like C-terminal domain"/>
    <property type="match status" value="1"/>
</dbReference>
<comment type="catalytic activity">
    <reaction evidence="16">
        <text>2-formamido-N(1)-(5-O-phospho-beta-D-ribosyl)acetamidine + ATP = 5-amino-1-(5-phospho-beta-D-ribosyl)imidazole + ADP + phosphate + H(+)</text>
        <dbReference type="Rhea" id="RHEA:23032"/>
        <dbReference type="ChEBI" id="CHEBI:15378"/>
        <dbReference type="ChEBI" id="CHEBI:30616"/>
        <dbReference type="ChEBI" id="CHEBI:43474"/>
        <dbReference type="ChEBI" id="CHEBI:137981"/>
        <dbReference type="ChEBI" id="CHEBI:147287"/>
        <dbReference type="ChEBI" id="CHEBI:456216"/>
        <dbReference type="EC" id="6.3.3.1"/>
    </reaction>
</comment>
<feature type="domain" description="ATP-grasp" evidence="17">
    <location>
        <begin position="147"/>
        <end position="354"/>
    </location>
</feature>
<comment type="similarity">
    <text evidence="4 16">In the N-terminal section; belongs to the GARS family.</text>
</comment>
<dbReference type="InterPro" id="IPR004733">
    <property type="entry name" value="PurM_cligase"/>
</dbReference>
<dbReference type="InterPro" id="IPR036921">
    <property type="entry name" value="PurM-like_N_sf"/>
</dbReference>
<dbReference type="Pfam" id="PF00551">
    <property type="entry name" value="Formyl_trans_N"/>
    <property type="match status" value="1"/>
</dbReference>
<dbReference type="NCBIfam" id="TIGR00878">
    <property type="entry name" value="purM"/>
    <property type="match status" value="1"/>
</dbReference>
<comment type="caution">
    <text evidence="18">The sequence shown here is derived from an EMBL/GenBank/DDBJ whole genome shotgun (WGS) entry which is preliminary data.</text>
</comment>
<dbReference type="PANTHER" id="PTHR10520:SF12">
    <property type="entry name" value="TRIFUNCTIONAL PURINE BIOSYNTHETIC PROTEIN ADENOSINE-3"/>
    <property type="match status" value="1"/>
</dbReference>
<dbReference type="SUPFAM" id="SSF52440">
    <property type="entry name" value="PreATP-grasp domain"/>
    <property type="match status" value="1"/>
</dbReference>
<keyword evidence="9 16" id="KW-0479">Metal-binding</keyword>
<dbReference type="GO" id="GO:0004641">
    <property type="term" value="F:phosphoribosylformylglycinamidine cyclo-ligase activity"/>
    <property type="evidence" value="ECO:0007669"/>
    <property type="project" value="UniProtKB-EC"/>
</dbReference>
<dbReference type="EMBL" id="JAODUP010000077">
    <property type="protein sequence ID" value="KAK2163552.1"/>
    <property type="molecule type" value="Genomic_DNA"/>
</dbReference>
<evidence type="ECO:0000256" key="15">
    <source>
        <dbReference type="PROSITE-ProRule" id="PRU00409"/>
    </source>
</evidence>
<dbReference type="GO" id="GO:0006189">
    <property type="term" value="P:'de novo' IMP biosynthetic process"/>
    <property type="evidence" value="ECO:0007669"/>
    <property type="project" value="UniProtKB-UniRule"/>
</dbReference>
<dbReference type="GO" id="GO:0004637">
    <property type="term" value="F:phosphoribosylamine-glycine ligase activity"/>
    <property type="evidence" value="ECO:0007669"/>
    <property type="project" value="UniProtKB-UniRule"/>
</dbReference>
<dbReference type="InterPro" id="IPR016185">
    <property type="entry name" value="PreATP-grasp_dom_sf"/>
</dbReference>
<dbReference type="SMART" id="SM01209">
    <property type="entry name" value="GARS_A"/>
    <property type="match status" value="1"/>
</dbReference>
<evidence type="ECO:0000313" key="18">
    <source>
        <dbReference type="EMBL" id="KAK2163552.1"/>
    </source>
</evidence>
<evidence type="ECO:0000256" key="7">
    <source>
        <dbReference type="ARBA" id="ARBA00022598"/>
    </source>
</evidence>
<comment type="pathway">
    <text evidence="2 16">Purine metabolism; IMP biosynthesis via de novo pathway; N(2)-formyl-N(1)-(5-phospho-D-ribosyl)glycinamide from N(1)-(5-phospho-D-ribosyl)glycinamide (10-formyl THF route): step 1/1.</text>
</comment>
<evidence type="ECO:0000313" key="19">
    <source>
        <dbReference type="Proteomes" id="UP001208570"/>
    </source>
</evidence>
<evidence type="ECO:0000256" key="8">
    <source>
        <dbReference type="ARBA" id="ARBA00022679"/>
    </source>
</evidence>
<dbReference type="Pfam" id="PF02769">
    <property type="entry name" value="AIRS_C"/>
    <property type="match status" value="1"/>
</dbReference>
<dbReference type="HAMAP" id="MF_01930">
    <property type="entry name" value="PurN"/>
    <property type="match status" value="1"/>
</dbReference>
<dbReference type="InterPro" id="IPR020559">
    <property type="entry name" value="PRibGlycinamide_synth_CS"/>
</dbReference>
<keyword evidence="11 16" id="KW-0658">Purine biosynthesis</keyword>
<dbReference type="InterPro" id="IPR016188">
    <property type="entry name" value="PurM-like_N"/>
</dbReference>
<evidence type="ECO:0000256" key="14">
    <source>
        <dbReference type="ARBA" id="ARBA00023268"/>
    </source>
</evidence>
<evidence type="ECO:0000256" key="9">
    <source>
        <dbReference type="ARBA" id="ARBA00022723"/>
    </source>
</evidence>
<dbReference type="InterPro" id="IPR004607">
    <property type="entry name" value="GART"/>
</dbReference>
<dbReference type="InterPro" id="IPR020561">
    <property type="entry name" value="PRibGlycinamid_synth_ATP-grasp"/>
</dbReference>
<keyword evidence="13 16" id="KW-0464">Manganese</keyword>
<dbReference type="CDD" id="cd08645">
    <property type="entry name" value="FMT_core_GART"/>
    <property type="match status" value="1"/>
</dbReference>
<keyword evidence="8" id="KW-0808">Transferase</keyword>
<keyword evidence="7 16" id="KW-0436">Ligase</keyword>
<name>A0AAD9NAX2_9ANNE</name>
<dbReference type="InterPro" id="IPR037123">
    <property type="entry name" value="PRibGlycinamide_synth_C_sf"/>
</dbReference>
<dbReference type="Pfam" id="PF02844">
    <property type="entry name" value="GARS_N"/>
    <property type="match status" value="1"/>
</dbReference>
<dbReference type="SUPFAM" id="SSF56042">
    <property type="entry name" value="PurM C-terminal domain-like"/>
    <property type="match status" value="1"/>
</dbReference>
<evidence type="ECO:0000256" key="11">
    <source>
        <dbReference type="ARBA" id="ARBA00022755"/>
    </source>
</evidence>
<dbReference type="InterPro" id="IPR000115">
    <property type="entry name" value="PRibGlycinamide_synth"/>
</dbReference>
<dbReference type="Proteomes" id="UP001208570">
    <property type="component" value="Unassembled WGS sequence"/>
</dbReference>
<dbReference type="FunFam" id="3.30.470.20:FF:000018">
    <property type="entry name" value="Trifunctional purine biosynthetic protein adenosine-3"/>
    <property type="match status" value="1"/>
</dbReference>
<dbReference type="GO" id="GO:0046872">
    <property type="term" value="F:metal ion binding"/>
    <property type="evidence" value="ECO:0007669"/>
    <property type="project" value="UniProtKB-KW"/>
</dbReference>
<dbReference type="InterPro" id="IPR036676">
    <property type="entry name" value="PurM-like_C_sf"/>
</dbReference>
<comment type="catalytic activity">
    <reaction evidence="16">
        <text>N(1)-(5-phospho-beta-D-ribosyl)glycinamide + (6R)-10-formyltetrahydrofolate = N(2)-formyl-N(1)-(5-phospho-beta-D-ribosyl)glycinamide + (6S)-5,6,7,8-tetrahydrofolate + H(+)</text>
        <dbReference type="Rhea" id="RHEA:15053"/>
        <dbReference type="ChEBI" id="CHEBI:15378"/>
        <dbReference type="ChEBI" id="CHEBI:57453"/>
        <dbReference type="ChEBI" id="CHEBI:143788"/>
        <dbReference type="ChEBI" id="CHEBI:147286"/>
        <dbReference type="ChEBI" id="CHEBI:195366"/>
        <dbReference type="EC" id="2.1.2.2"/>
    </reaction>
</comment>
<dbReference type="PROSITE" id="PS00184">
    <property type="entry name" value="GARS"/>
    <property type="match status" value="1"/>
</dbReference>
<dbReference type="GO" id="GO:0046084">
    <property type="term" value="P:adenine biosynthetic process"/>
    <property type="evidence" value="ECO:0007669"/>
    <property type="project" value="TreeGrafter"/>
</dbReference>
<comment type="similarity">
    <text evidence="6 16">In the central section; belongs to the AIR synthase family.</text>
</comment>
<dbReference type="PROSITE" id="PS00373">
    <property type="entry name" value="GART"/>
    <property type="match status" value="1"/>
</dbReference>
<evidence type="ECO:0000256" key="5">
    <source>
        <dbReference type="ARBA" id="ARBA00008630"/>
    </source>
</evidence>
<evidence type="ECO:0000256" key="4">
    <source>
        <dbReference type="ARBA" id="ARBA00007423"/>
    </source>
</evidence>
<dbReference type="FunFam" id="3.90.600.10:FF:000001">
    <property type="entry name" value="Trifunctional purine biosynthetic protein adenosine-3"/>
    <property type="match status" value="1"/>
</dbReference>
<dbReference type="Pfam" id="PF00586">
    <property type="entry name" value="AIRS"/>
    <property type="match status" value="1"/>
</dbReference>
<sequence>MGAVISKLDRYQKLLNADLTSAYPVCRARTKTCKQVMSDNILVLGSGGREHAIAWKLSQSLKVQHVYVTPGNAGTCECGKISNIDLDINDHEAVVEWCTKHDINTVVVGPEAPLADGISDLLNKNGVPCFGPGALASKIEASKHFAKEFMKRWDIPTARFQTFTDVTEAEHFIRNASFRALVVKASGLAAGKGVIVASDEDEACKAAQDILHAQLFGSAGNTVVIEELLEGEEISCLAFTDGVTLEMMPPVQDHKRLDEGDQGPNTGGMGAYCPCKLVSASELVLIKSKILQKTVDGLREEGKLYQGVLYAGIMLTKDGPKVLEFNCRFGDPETQVLLPMMESDLYDIICACINGQLHTVTPKFYDNKYAVAVVLVANGYPNKYKKGIEIKGIDKVQRELGQTVFHAGTRLSLAGHQILTNGGRVLAVVAVDSSLVKAVDEALKAADLVDYDGKFFRRDIAKKALNRSLTYSSSGVNITAGNALVDQIKQIVNQTHRSGCATGIGMFGAAFDLKSEGFIDPLLVSGTDGVGTKLKIAQQSNKHSTIGIDLVAMCVNDILCHGAEALFFLDYFACGNLDVSVASEVIRSVANGCQEAGCALIGGETAEMPGMYGSGEYDLAGFAVGAVERLHYLPQVLHIHPGDHVIGLASTGLHSNGFSLVRRIVKDGNYSYGDKCPFDVDKTLGDVLLTPTKIYVKPVLSLLKLTKVKAIAHITGGGLPGNVTRVLPDGVCVELDANSWQIPPVFSWIAKEGNVDTHEMSRTFNCGIGLVFIVDQQEAPQTICDKLRTFGCETWLIGHVLKQEMGQKKVIIKHLDVALERDHSTSNDPLQSNVNGLTAPSPTKCIQKKRVAILISGSGTNMKALIDSTQNSGSVSSSEIALVISNKAGVKGLSLAQEAGIPTQVISHKDYKNRESFDSAIHEALTEHKIDIVCLAGFMRILTGGFVRKWHGRMLNVHPSLLPSFKGSNAHEQVLASRVRLSGCSVHFVAEEVDAGAILIQEAVPVYPDDTVETLSERVKMAEHQAFPRAMELVASGKAVLGDDGYIQWK</sequence>
<gene>
    <name evidence="18" type="ORF">LSH36_77g01068</name>
</gene>
<dbReference type="Gene3D" id="3.40.50.20">
    <property type="match status" value="1"/>
</dbReference>
<evidence type="ECO:0000256" key="2">
    <source>
        <dbReference type="ARBA" id="ARBA00005054"/>
    </source>
</evidence>
<dbReference type="GO" id="GO:0004644">
    <property type="term" value="F:phosphoribosylglycinamide formyltransferase activity"/>
    <property type="evidence" value="ECO:0007669"/>
    <property type="project" value="UniProtKB-EC"/>
</dbReference>
<dbReference type="GO" id="GO:0005524">
    <property type="term" value="F:ATP binding"/>
    <property type="evidence" value="ECO:0007669"/>
    <property type="project" value="UniProtKB-UniRule"/>
</dbReference>
<dbReference type="Gene3D" id="3.40.50.170">
    <property type="entry name" value="Formyl transferase, N-terminal domain"/>
    <property type="match status" value="1"/>
</dbReference>
<dbReference type="InterPro" id="IPR036477">
    <property type="entry name" value="Formyl_transf_N_sf"/>
</dbReference>
<dbReference type="FunFam" id="3.40.50.170:FF:000006">
    <property type="entry name" value="Trifunctional purine biosynthetic protein adenosine-3"/>
    <property type="match status" value="1"/>
</dbReference>
<dbReference type="FunFam" id="3.30.1330.10:FF:000001">
    <property type="entry name" value="Phosphoribosylformylglycinamidine cyclo-ligase"/>
    <property type="match status" value="1"/>
</dbReference>
<keyword evidence="10 15" id="KW-0547">Nucleotide-binding</keyword>
<dbReference type="InterPro" id="IPR002376">
    <property type="entry name" value="Formyl_transf_N"/>
</dbReference>
<dbReference type="Pfam" id="PF02843">
    <property type="entry name" value="GARS_C"/>
    <property type="match status" value="1"/>
</dbReference>
<dbReference type="SUPFAM" id="SSF53328">
    <property type="entry name" value="Formyltransferase"/>
    <property type="match status" value="1"/>
</dbReference>
<dbReference type="InterPro" id="IPR020562">
    <property type="entry name" value="PRibGlycinamide_synth_N"/>
</dbReference>
<comment type="catalytic activity">
    <reaction evidence="16">
        <text>5-phospho-beta-D-ribosylamine + glycine + ATP = N(1)-(5-phospho-beta-D-ribosyl)glycinamide + ADP + phosphate + H(+)</text>
        <dbReference type="Rhea" id="RHEA:17453"/>
        <dbReference type="ChEBI" id="CHEBI:15378"/>
        <dbReference type="ChEBI" id="CHEBI:30616"/>
        <dbReference type="ChEBI" id="CHEBI:43474"/>
        <dbReference type="ChEBI" id="CHEBI:57305"/>
        <dbReference type="ChEBI" id="CHEBI:58681"/>
        <dbReference type="ChEBI" id="CHEBI:143788"/>
        <dbReference type="ChEBI" id="CHEBI:456216"/>
        <dbReference type="EC" id="6.3.4.13"/>
    </reaction>
</comment>
<evidence type="ECO:0000256" key="10">
    <source>
        <dbReference type="ARBA" id="ARBA00022741"/>
    </source>
</evidence>
<dbReference type="SUPFAM" id="SSF56059">
    <property type="entry name" value="Glutathione synthetase ATP-binding domain-like"/>
    <property type="match status" value="1"/>
</dbReference>
<dbReference type="Pfam" id="PF01071">
    <property type="entry name" value="GARS_A"/>
    <property type="match status" value="1"/>
</dbReference>
<dbReference type="InterPro" id="IPR020560">
    <property type="entry name" value="PRibGlycinamide_synth_C-dom"/>
</dbReference>
<evidence type="ECO:0000256" key="16">
    <source>
        <dbReference type="RuleBase" id="RU363089"/>
    </source>
</evidence>
<dbReference type="HAMAP" id="MF_00138">
    <property type="entry name" value="GARS"/>
    <property type="match status" value="1"/>
</dbReference>
<dbReference type="InterPro" id="IPR010918">
    <property type="entry name" value="PurM-like_C_dom"/>
</dbReference>
<dbReference type="FunFam" id="3.40.50.20:FF:000006">
    <property type="entry name" value="Phosphoribosylamine--glycine ligase, chloroplastic"/>
    <property type="match status" value="1"/>
</dbReference>